<name>A0A2T5UCB3_9SPHN</name>
<dbReference type="AlphaFoldDB" id="A0A2T5UCB3"/>
<sequence>MASSLSNRHGPDMDMPMRIIIALSIIGGGILVGVPILIMYSRRRRADKLRRRGIKSYNRSPRPATTQTGQ</sequence>
<keyword evidence="2" id="KW-0472">Membrane</keyword>
<keyword evidence="2" id="KW-0812">Transmembrane</keyword>
<keyword evidence="2" id="KW-1133">Transmembrane helix</keyword>
<feature type="transmembrane region" description="Helical" evidence="2">
    <location>
        <begin position="20"/>
        <end position="41"/>
    </location>
</feature>
<accession>A0A2T5UCB3</accession>
<evidence type="ECO:0000256" key="1">
    <source>
        <dbReference type="SAM" id="MobiDB-lite"/>
    </source>
</evidence>
<evidence type="ECO:0000256" key="2">
    <source>
        <dbReference type="SAM" id="Phobius"/>
    </source>
</evidence>
<dbReference type="Proteomes" id="UP000244013">
    <property type="component" value="Unassembled WGS sequence"/>
</dbReference>
<protein>
    <submittedName>
        <fullName evidence="3">Uncharacterized protein</fullName>
    </submittedName>
</protein>
<evidence type="ECO:0000313" key="3">
    <source>
        <dbReference type="EMBL" id="PTW49159.1"/>
    </source>
</evidence>
<organism evidence="3 4">
    <name type="scientific">Sphingomonas faeni</name>
    <dbReference type="NCBI Taxonomy" id="185950"/>
    <lineage>
        <taxon>Bacteria</taxon>
        <taxon>Pseudomonadati</taxon>
        <taxon>Pseudomonadota</taxon>
        <taxon>Alphaproteobacteria</taxon>
        <taxon>Sphingomonadales</taxon>
        <taxon>Sphingomonadaceae</taxon>
        <taxon>Sphingomonas</taxon>
    </lineage>
</organism>
<reference evidence="3 4" key="1">
    <citation type="submission" date="2018-04" db="EMBL/GenBank/DDBJ databases">
        <title>Genomic Encyclopedia of Type Strains, Phase III (KMG-III): the genomes of soil and plant-associated and newly described type strains.</title>
        <authorList>
            <person name="Whitman W."/>
        </authorList>
    </citation>
    <scope>NUCLEOTIDE SEQUENCE [LARGE SCALE GENOMIC DNA]</scope>
    <source>
        <strain evidence="3 4">MA-olki</strain>
    </source>
</reference>
<dbReference type="EMBL" id="QAYE01000001">
    <property type="protein sequence ID" value="PTW49159.1"/>
    <property type="molecule type" value="Genomic_DNA"/>
</dbReference>
<proteinExistence type="predicted"/>
<evidence type="ECO:0000313" key="4">
    <source>
        <dbReference type="Proteomes" id="UP000244013"/>
    </source>
</evidence>
<feature type="region of interest" description="Disordered" evidence="1">
    <location>
        <begin position="49"/>
        <end position="70"/>
    </location>
</feature>
<comment type="caution">
    <text evidence="3">The sequence shown here is derived from an EMBL/GenBank/DDBJ whole genome shotgun (WGS) entry which is preliminary data.</text>
</comment>
<gene>
    <name evidence="3" type="ORF">C8J25_101665</name>
</gene>
<feature type="compositionally biased region" description="Polar residues" evidence="1">
    <location>
        <begin position="57"/>
        <end position="70"/>
    </location>
</feature>